<dbReference type="STRING" id="337097.BHF71_08470"/>
<dbReference type="EMBL" id="MIJF01000019">
    <property type="protein sequence ID" value="OEF99571.1"/>
    <property type="molecule type" value="Genomic_DNA"/>
</dbReference>
<dbReference type="GO" id="GO:0016783">
    <property type="term" value="F:sulfurtransferase activity"/>
    <property type="evidence" value="ECO:0007669"/>
    <property type="project" value="InterPro"/>
</dbReference>
<dbReference type="PIRSF" id="PIRSF006661">
    <property type="entry name" value="PP-lp_UCP006661"/>
    <property type="match status" value="1"/>
</dbReference>
<comment type="caution">
    <text evidence="3">The sequence shown here is derived from an EMBL/GenBank/DDBJ whole genome shotgun (WGS) entry which is preliminary data.</text>
</comment>
<gene>
    <name evidence="3" type="ORF">BHF71_08470</name>
</gene>
<feature type="active site" description="Nucleophile and sulfur donor" evidence="1">
    <location>
        <position position="175"/>
    </location>
</feature>
<dbReference type="PANTHER" id="PTHR43169">
    <property type="entry name" value="EXSB FAMILY PROTEIN"/>
    <property type="match status" value="1"/>
</dbReference>
<dbReference type="Proteomes" id="UP000243739">
    <property type="component" value="Unassembled WGS sequence"/>
</dbReference>
<evidence type="ECO:0000259" key="2">
    <source>
        <dbReference type="Pfam" id="PF02540"/>
    </source>
</evidence>
<dbReference type="RefSeq" id="WP_069656564.1">
    <property type="nucleotide sequence ID" value="NZ_MIJF01000019.1"/>
</dbReference>
<organism evidence="3 4">
    <name type="scientific">Vulcanibacillus modesticaldus</name>
    <dbReference type="NCBI Taxonomy" id="337097"/>
    <lineage>
        <taxon>Bacteria</taxon>
        <taxon>Bacillati</taxon>
        <taxon>Bacillota</taxon>
        <taxon>Bacilli</taxon>
        <taxon>Bacillales</taxon>
        <taxon>Bacillaceae</taxon>
        <taxon>Vulcanibacillus</taxon>
    </lineage>
</organism>
<dbReference type="PANTHER" id="PTHR43169:SF2">
    <property type="entry name" value="NAD_GMP SYNTHASE DOMAIN-CONTAINING PROTEIN"/>
    <property type="match status" value="1"/>
</dbReference>
<dbReference type="AlphaFoldDB" id="A0A1D2YV80"/>
<evidence type="ECO:0000256" key="1">
    <source>
        <dbReference type="PIRSR" id="PIRSR006661-1"/>
    </source>
</evidence>
<dbReference type="Pfam" id="PF02540">
    <property type="entry name" value="NAD_synthase"/>
    <property type="match status" value="1"/>
</dbReference>
<sequence>MIEQKYHELRKILAEMGSVVVAFSGGVDSTFLLKVALDVLGNDQVLAVIADSESYPQRELDEAKQLASFLGARFEIIEISELSLPGYKENDENRCYFCKKGLFERIKPILVEQGFKNLIFGLIADDLSEYRPGSQAAKELGVRAPLQEANLFKDEIRMLSKQLNLPNWDKPSMACLSSRIAYGEEITMEKLQKVEKAEEFLKDLGFRQVRVRVHGDIARIEVLSNDIPKLAFEHLKISEKLQKIGFKFVALDLTGYKSGSMNKLL</sequence>
<dbReference type="Gene3D" id="3.40.50.620">
    <property type="entry name" value="HUPs"/>
    <property type="match status" value="1"/>
</dbReference>
<name>A0A1D2YV80_9BACI</name>
<protein>
    <submittedName>
        <fullName evidence="3">TIGR00268 family protein</fullName>
    </submittedName>
</protein>
<evidence type="ECO:0000313" key="3">
    <source>
        <dbReference type="EMBL" id="OEF99571.1"/>
    </source>
</evidence>
<dbReference type="OrthoDB" id="9776919at2"/>
<dbReference type="InterPro" id="IPR005232">
    <property type="entry name" value="LarE"/>
</dbReference>
<dbReference type="NCBIfam" id="TIGR00268">
    <property type="entry name" value="ATP-dependent sacrificial sulfur transferase LarE"/>
    <property type="match status" value="1"/>
</dbReference>
<dbReference type="InterPro" id="IPR014729">
    <property type="entry name" value="Rossmann-like_a/b/a_fold"/>
</dbReference>
<dbReference type="CDD" id="cd01990">
    <property type="entry name" value="LarE-like"/>
    <property type="match status" value="1"/>
</dbReference>
<feature type="domain" description="NAD/GMP synthase" evidence="2">
    <location>
        <begin position="9"/>
        <end position="109"/>
    </location>
</feature>
<keyword evidence="4" id="KW-1185">Reference proteome</keyword>
<accession>A0A1D2YV80</accession>
<evidence type="ECO:0000313" key="4">
    <source>
        <dbReference type="Proteomes" id="UP000243739"/>
    </source>
</evidence>
<reference evidence="3 4" key="1">
    <citation type="submission" date="2016-09" db="EMBL/GenBank/DDBJ databases">
        <title>Draft genome sequence for the type strain of Vulcanibacillus modesticaldus BR, a strictly anaerobic, moderately thermophilic, and nitrate-reducing bacterium from deep sea-hydrothermal vents of the Mid-Atlantic Ridge.</title>
        <authorList>
            <person name="Abin C.A."/>
            <person name="Hollibaugh J.T."/>
        </authorList>
    </citation>
    <scope>NUCLEOTIDE SEQUENCE [LARGE SCALE GENOMIC DNA]</scope>
    <source>
        <strain evidence="3 4">BR</strain>
    </source>
</reference>
<dbReference type="GO" id="GO:0006163">
    <property type="term" value="P:purine nucleotide metabolic process"/>
    <property type="evidence" value="ECO:0007669"/>
    <property type="project" value="UniProtKB-ARBA"/>
</dbReference>
<dbReference type="InterPro" id="IPR052188">
    <property type="entry name" value="Ni-pincer_cofactor_biosynth"/>
</dbReference>
<proteinExistence type="predicted"/>
<dbReference type="SUPFAM" id="SSF52402">
    <property type="entry name" value="Adenine nucleotide alpha hydrolases-like"/>
    <property type="match status" value="1"/>
</dbReference>
<dbReference type="InterPro" id="IPR022310">
    <property type="entry name" value="NAD/GMP_synthase"/>
</dbReference>